<evidence type="ECO:0000256" key="1">
    <source>
        <dbReference type="SAM" id="MobiDB-lite"/>
    </source>
</evidence>
<comment type="caution">
    <text evidence="2">The sequence shown here is derived from an EMBL/GenBank/DDBJ whole genome shotgun (WGS) entry which is preliminary data.</text>
</comment>
<feature type="region of interest" description="Disordered" evidence="1">
    <location>
        <begin position="37"/>
        <end position="58"/>
    </location>
</feature>
<feature type="non-terminal residue" evidence="2">
    <location>
        <position position="1"/>
    </location>
</feature>
<reference evidence="2 3" key="1">
    <citation type="journal article" date="2019" name="Sci. Rep.">
        <title>Orb-weaving spider Araneus ventricosus genome elucidates the spidroin gene catalogue.</title>
        <authorList>
            <person name="Kono N."/>
            <person name="Nakamura H."/>
            <person name="Ohtoshi R."/>
            <person name="Moran D.A.P."/>
            <person name="Shinohara A."/>
            <person name="Yoshida Y."/>
            <person name="Fujiwara M."/>
            <person name="Mori M."/>
            <person name="Tomita M."/>
            <person name="Arakawa K."/>
        </authorList>
    </citation>
    <scope>NUCLEOTIDE SEQUENCE [LARGE SCALE GENOMIC DNA]</scope>
</reference>
<dbReference type="EMBL" id="BGPR01081464">
    <property type="protein sequence ID" value="GBL83099.1"/>
    <property type="molecule type" value="Genomic_DNA"/>
</dbReference>
<organism evidence="2 3">
    <name type="scientific">Araneus ventricosus</name>
    <name type="common">Orbweaver spider</name>
    <name type="synonym">Epeira ventricosa</name>
    <dbReference type="NCBI Taxonomy" id="182803"/>
    <lineage>
        <taxon>Eukaryota</taxon>
        <taxon>Metazoa</taxon>
        <taxon>Ecdysozoa</taxon>
        <taxon>Arthropoda</taxon>
        <taxon>Chelicerata</taxon>
        <taxon>Arachnida</taxon>
        <taxon>Araneae</taxon>
        <taxon>Araneomorphae</taxon>
        <taxon>Entelegynae</taxon>
        <taxon>Araneoidea</taxon>
        <taxon>Araneidae</taxon>
        <taxon>Araneus</taxon>
    </lineage>
</organism>
<evidence type="ECO:0000313" key="2">
    <source>
        <dbReference type="EMBL" id="GBL83099.1"/>
    </source>
</evidence>
<name>A0A4Y2AUZ6_ARAVE</name>
<accession>A0A4Y2AUZ6</accession>
<gene>
    <name evidence="2" type="ORF">AVEN_241773_1</name>
</gene>
<dbReference type="Proteomes" id="UP000499080">
    <property type="component" value="Unassembled WGS sequence"/>
</dbReference>
<proteinExistence type="predicted"/>
<keyword evidence="3" id="KW-1185">Reference proteome</keyword>
<protein>
    <submittedName>
        <fullName evidence="2">Uncharacterized protein</fullName>
    </submittedName>
</protein>
<dbReference type="AlphaFoldDB" id="A0A4Y2AUZ6"/>
<evidence type="ECO:0000313" key="3">
    <source>
        <dbReference type="Proteomes" id="UP000499080"/>
    </source>
</evidence>
<sequence length="58" mass="6746">AMYFVQLRIALPERRGRKEDGHQRKLNVPAHCLEHTRSASRPLINKVNRHGVTTDELE</sequence>